<dbReference type="GO" id="GO:0019706">
    <property type="term" value="F:protein-cysteine S-palmitoyltransferase activity"/>
    <property type="evidence" value="ECO:0007669"/>
    <property type="project" value="UniProtKB-EC"/>
</dbReference>
<feature type="domain" description="Palmitoyltransferase DHHC" evidence="9">
    <location>
        <begin position="93"/>
        <end position="226"/>
    </location>
</feature>
<keyword evidence="5 7" id="KW-0472">Membrane</keyword>
<evidence type="ECO:0000313" key="10">
    <source>
        <dbReference type="Ensembl" id="ENSECAP00000055805.1"/>
    </source>
</evidence>
<dbReference type="PANTHER" id="PTHR22883:SF414">
    <property type="entry name" value="PALMITOYLTRANSFERASE ZDHHC24-RELATED"/>
    <property type="match status" value="1"/>
</dbReference>
<evidence type="ECO:0000259" key="9">
    <source>
        <dbReference type="Pfam" id="PF01529"/>
    </source>
</evidence>
<reference evidence="10" key="3">
    <citation type="submission" date="2025-09" db="UniProtKB">
        <authorList>
            <consortium name="Ensembl"/>
        </authorList>
    </citation>
    <scope>IDENTIFICATION</scope>
    <source>
        <strain evidence="10">Thoroughbred</strain>
    </source>
</reference>
<keyword evidence="6 7" id="KW-0012">Acyltransferase</keyword>
<evidence type="ECO:0000256" key="6">
    <source>
        <dbReference type="ARBA" id="ARBA00023315"/>
    </source>
</evidence>
<accession>A0A9L0R2F0</accession>
<comment type="similarity">
    <text evidence="7">Belongs to the DHHC palmitoyltransferase family.</text>
</comment>
<feature type="transmembrane region" description="Helical" evidence="7">
    <location>
        <begin position="136"/>
        <end position="159"/>
    </location>
</feature>
<sequence>AALGGRERGVGARAAAPRAHRAVGGGSGPGAGLRAGAGSRAAPPGTPGPDLAARAGRLPAAQPAGQRGALPALGSQHPGRDAGRPRSGPGLGCQSQVPPRSGHCSACRVCILRRDHHCRLLGRCVGFRNYRPFLCLLLHAAGVLLHVSVLLGPALSALLRAHAPLHTAALLLLPWLMLLTGRVSLAQFALAFVTDTCVAGALLCGAGLLFHGMLLLRGQTTWEWARGQHSYDLGPYHNLQAALGPRWVLVWLWPFLASPLPGDGITFQTTADVGLMAS</sequence>
<reference evidence="10 11" key="1">
    <citation type="journal article" date="2009" name="Science">
        <title>Genome sequence, comparative analysis, and population genetics of the domestic horse.</title>
        <authorList>
            <consortium name="Broad Institute Genome Sequencing Platform"/>
            <consortium name="Broad Institute Whole Genome Assembly Team"/>
            <person name="Wade C.M."/>
            <person name="Giulotto E."/>
            <person name="Sigurdsson S."/>
            <person name="Zoli M."/>
            <person name="Gnerre S."/>
            <person name="Imsland F."/>
            <person name="Lear T.L."/>
            <person name="Adelson D.L."/>
            <person name="Bailey E."/>
            <person name="Bellone R.R."/>
            <person name="Bloecker H."/>
            <person name="Distl O."/>
            <person name="Edgar R.C."/>
            <person name="Garber M."/>
            <person name="Leeb T."/>
            <person name="Mauceli E."/>
            <person name="MacLeod J.N."/>
            <person name="Penedo M.C.T."/>
            <person name="Raison J.M."/>
            <person name="Sharpe T."/>
            <person name="Vogel J."/>
            <person name="Andersson L."/>
            <person name="Antczak D.F."/>
            <person name="Biagi T."/>
            <person name="Binns M.M."/>
            <person name="Chowdhary B.P."/>
            <person name="Coleman S.J."/>
            <person name="Della Valle G."/>
            <person name="Fryc S."/>
            <person name="Guerin G."/>
            <person name="Hasegawa T."/>
            <person name="Hill E.W."/>
            <person name="Jurka J."/>
            <person name="Kiialainen A."/>
            <person name="Lindgren G."/>
            <person name="Liu J."/>
            <person name="Magnani E."/>
            <person name="Mickelson J.R."/>
            <person name="Murray J."/>
            <person name="Nergadze S.G."/>
            <person name="Onofrio R."/>
            <person name="Pedroni S."/>
            <person name="Piras M.F."/>
            <person name="Raudsepp T."/>
            <person name="Rocchi M."/>
            <person name="Roeed K.H."/>
            <person name="Ryder O.A."/>
            <person name="Searle S."/>
            <person name="Skow L."/>
            <person name="Swinburne J.E."/>
            <person name="Syvaenen A.C."/>
            <person name="Tozaki T."/>
            <person name="Valberg S.J."/>
            <person name="Vaudin M."/>
            <person name="White J.R."/>
            <person name="Zody M.C."/>
            <person name="Lander E.S."/>
            <person name="Lindblad-Toh K."/>
        </authorList>
    </citation>
    <scope>NUCLEOTIDE SEQUENCE [LARGE SCALE GENOMIC DNA]</scope>
    <source>
        <strain evidence="10 11">Thoroughbred</strain>
    </source>
</reference>
<dbReference type="EC" id="2.3.1.225" evidence="7"/>
<dbReference type="Proteomes" id="UP000002281">
    <property type="component" value="Chromosome 12"/>
</dbReference>
<dbReference type="PANTHER" id="PTHR22883">
    <property type="entry name" value="ZINC FINGER DHHC DOMAIN CONTAINING PROTEIN"/>
    <property type="match status" value="1"/>
</dbReference>
<evidence type="ECO:0000256" key="4">
    <source>
        <dbReference type="ARBA" id="ARBA00022989"/>
    </source>
</evidence>
<evidence type="ECO:0000256" key="8">
    <source>
        <dbReference type="SAM" id="MobiDB-lite"/>
    </source>
</evidence>
<dbReference type="GeneTree" id="ENSGT00940000162361"/>
<name>A0A9L0R2F0_HORSE</name>
<feature type="compositionally biased region" description="Basic and acidic residues" evidence="8">
    <location>
        <begin position="1"/>
        <end position="10"/>
    </location>
</feature>
<protein>
    <recommendedName>
        <fullName evidence="7">Palmitoyltransferase</fullName>
        <ecNumber evidence="7">2.3.1.225</ecNumber>
    </recommendedName>
</protein>
<evidence type="ECO:0000256" key="7">
    <source>
        <dbReference type="RuleBase" id="RU079119"/>
    </source>
</evidence>
<comment type="catalytic activity">
    <reaction evidence="7">
        <text>L-cysteinyl-[protein] + hexadecanoyl-CoA = S-hexadecanoyl-L-cysteinyl-[protein] + CoA</text>
        <dbReference type="Rhea" id="RHEA:36683"/>
        <dbReference type="Rhea" id="RHEA-COMP:10131"/>
        <dbReference type="Rhea" id="RHEA-COMP:11032"/>
        <dbReference type="ChEBI" id="CHEBI:29950"/>
        <dbReference type="ChEBI" id="CHEBI:57287"/>
        <dbReference type="ChEBI" id="CHEBI:57379"/>
        <dbReference type="ChEBI" id="CHEBI:74151"/>
        <dbReference type="EC" id="2.3.1.225"/>
    </reaction>
</comment>
<evidence type="ECO:0000256" key="3">
    <source>
        <dbReference type="ARBA" id="ARBA00022692"/>
    </source>
</evidence>
<keyword evidence="11" id="KW-1185">Reference proteome</keyword>
<dbReference type="PROSITE" id="PS50216">
    <property type="entry name" value="DHHC"/>
    <property type="match status" value="1"/>
</dbReference>
<proteinExistence type="inferred from homology"/>
<evidence type="ECO:0000256" key="1">
    <source>
        <dbReference type="ARBA" id="ARBA00004141"/>
    </source>
</evidence>
<reference evidence="10" key="2">
    <citation type="submission" date="2025-08" db="UniProtKB">
        <authorList>
            <consortium name="Ensembl"/>
        </authorList>
    </citation>
    <scope>IDENTIFICATION</scope>
    <source>
        <strain evidence="10">Thoroughbred</strain>
    </source>
</reference>
<dbReference type="Pfam" id="PF01529">
    <property type="entry name" value="DHHC"/>
    <property type="match status" value="1"/>
</dbReference>
<dbReference type="InterPro" id="IPR001594">
    <property type="entry name" value="Palmitoyltrfase_DHHC"/>
</dbReference>
<keyword evidence="2 7" id="KW-0808">Transferase</keyword>
<keyword evidence="4 7" id="KW-1133">Transmembrane helix</keyword>
<feature type="compositionally biased region" description="Gly residues" evidence="8">
    <location>
        <begin position="23"/>
        <end position="35"/>
    </location>
</feature>
<evidence type="ECO:0000256" key="2">
    <source>
        <dbReference type="ARBA" id="ARBA00022679"/>
    </source>
</evidence>
<dbReference type="GO" id="GO:0016020">
    <property type="term" value="C:membrane"/>
    <property type="evidence" value="ECO:0007669"/>
    <property type="project" value="UniProtKB-SubCell"/>
</dbReference>
<gene>
    <name evidence="10" type="primary">ZDHHC24</name>
</gene>
<evidence type="ECO:0000313" key="11">
    <source>
        <dbReference type="Proteomes" id="UP000002281"/>
    </source>
</evidence>
<comment type="subcellular location">
    <subcellularLocation>
        <location evidence="1">Membrane</location>
        <topology evidence="1">Multi-pass membrane protein</topology>
    </subcellularLocation>
</comment>
<feature type="transmembrane region" description="Helical" evidence="7">
    <location>
        <begin position="198"/>
        <end position="216"/>
    </location>
</feature>
<comment type="domain">
    <text evidence="7">The DHHC domain is required for palmitoyltransferase activity.</text>
</comment>
<organism evidence="10 11">
    <name type="scientific">Equus caballus</name>
    <name type="common">Horse</name>
    <dbReference type="NCBI Taxonomy" id="9796"/>
    <lineage>
        <taxon>Eukaryota</taxon>
        <taxon>Metazoa</taxon>
        <taxon>Chordata</taxon>
        <taxon>Craniata</taxon>
        <taxon>Vertebrata</taxon>
        <taxon>Euteleostomi</taxon>
        <taxon>Mammalia</taxon>
        <taxon>Eutheria</taxon>
        <taxon>Laurasiatheria</taxon>
        <taxon>Perissodactyla</taxon>
        <taxon>Equidae</taxon>
        <taxon>Equus</taxon>
    </lineage>
</organism>
<dbReference type="AlphaFoldDB" id="A0A9L0R2F0"/>
<dbReference type="InterPro" id="IPR039859">
    <property type="entry name" value="PFA4/ZDH16/20/ERF2-like"/>
</dbReference>
<feature type="region of interest" description="Disordered" evidence="8">
    <location>
        <begin position="1"/>
        <end position="102"/>
    </location>
</feature>
<dbReference type="Ensembl" id="ENSECAT00000104503.1">
    <property type="protein sequence ID" value="ENSECAP00000055805.1"/>
    <property type="gene ID" value="ENSECAG00000013900.3"/>
</dbReference>
<evidence type="ECO:0000256" key="5">
    <source>
        <dbReference type="ARBA" id="ARBA00023136"/>
    </source>
</evidence>
<keyword evidence="3 7" id="KW-0812">Transmembrane</keyword>